<dbReference type="InterPro" id="IPR002934">
    <property type="entry name" value="Polymerase_NTP_transf_dom"/>
</dbReference>
<comment type="caution">
    <text evidence="2">The sequence shown here is derived from an EMBL/GenBank/DDBJ whole genome shotgun (WGS) entry which is preliminary data.</text>
</comment>
<reference evidence="2" key="1">
    <citation type="submission" date="2021-01" db="EMBL/GenBank/DDBJ databases">
        <title>Whole genome shotgun sequence of Actinoplanes capillaceus NBRC 16408.</title>
        <authorList>
            <person name="Komaki H."/>
            <person name="Tamura T."/>
        </authorList>
    </citation>
    <scope>NUCLEOTIDE SEQUENCE [LARGE SCALE GENOMIC DNA]</scope>
    <source>
        <strain evidence="2">NBRC 16408</strain>
    </source>
</reference>
<evidence type="ECO:0000313" key="2">
    <source>
        <dbReference type="EMBL" id="GID43834.1"/>
    </source>
</evidence>
<name>A0ABQ3W9W3_9ACTN</name>
<evidence type="ECO:0000259" key="1">
    <source>
        <dbReference type="Pfam" id="PF01909"/>
    </source>
</evidence>
<dbReference type="EMBL" id="BOMF01000018">
    <property type="protein sequence ID" value="GID43834.1"/>
    <property type="molecule type" value="Genomic_DNA"/>
</dbReference>
<feature type="domain" description="Polymerase nucleotidyl transferase" evidence="1">
    <location>
        <begin position="19"/>
        <end position="53"/>
    </location>
</feature>
<dbReference type="SUPFAM" id="SSF81301">
    <property type="entry name" value="Nucleotidyltransferase"/>
    <property type="match status" value="1"/>
</dbReference>
<proteinExistence type="predicted"/>
<accession>A0ABQ3W9W3</accession>
<organism evidence="2">
    <name type="scientific">Actinoplanes campanulatus</name>
    <dbReference type="NCBI Taxonomy" id="113559"/>
    <lineage>
        <taxon>Bacteria</taxon>
        <taxon>Bacillati</taxon>
        <taxon>Actinomycetota</taxon>
        <taxon>Actinomycetes</taxon>
        <taxon>Micromonosporales</taxon>
        <taxon>Micromonosporaceae</taxon>
        <taxon>Actinoplanes</taxon>
    </lineage>
</organism>
<sequence>MAGMDGSALLDRLLADTETDPDVRGVVLTGSHARGMVTAHSDCDVTVVVAGPALARWQRVRSAELDQAVVTVEALADTSAHWPRYGYRGARVLLDRLGGGIADLVERQATPTDAEARTWSRDFLDAYVNQLYRAVKSHRDGAAAAGLLDELESVPWLLSTVFALHGRLRPYNKYLAWELATHPLPGRWNAALEPGRLPGRALSLFPAVADLARERGHGDVLDGWGADIALILRQARRSGVSGR</sequence>
<dbReference type="InterPro" id="IPR043519">
    <property type="entry name" value="NT_sf"/>
</dbReference>
<protein>
    <recommendedName>
        <fullName evidence="1">Polymerase nucleotidyl transferase domain-containing protein</fullName>
    </recommendedName>
</protein>
<dbReference type="CDD" id="cd05403">
    <property type="entry name" value="NT_KNTase_like"/>
    <property type="match status" value="1"/>
</dbReference>
<gene>
    <name evidence="2" type="ORF">Aca07nite_11090</name>
</gene>
<dbReference type="Pfam" id="PF01909">
    <property type="entry name" value="NTP_transf_2"/>
    <property type="match status" value="1"/>
</dbReference>
<dbReference type="Gene3D" id="3.30.460.10">
    <property type="entry name" value="Beta Polymerase, domain 2"/>
    <property type="match status" value="1"/>
</dbReference>